<feature type="transmembrane region" description="Helical" evidence="7">
    <location>
        <begin position="163"/>
        <end position="188"/>
    </location>
</feature>
<evidence type="ECO:0000256" key="2">
    <source>
        <dbReference type="ARBA" id="ARBA00022448"/>
    </source>
</evidence>
<evidence type="ECO:0000256" key="4">
    <source>
        <dbReference type="ARBA" id="ARBA00022989"/>
    </source>
</evidence>
<feature type="transmembrane region" description="Helical" evidence="7">
    <location>
        <begin position="226"/>
        <end position="246"/>
    </location>
</feature>
<feature type="transmembrane region" description="Helical" evidence="7">
    <location>
        <begin position="108"/>
        <end position="127"/>
    </location>
</feature>
<feature type="transmembrane region" description="Helical" evidence="7">
    <location>
        <begin position="195"/>
        <end position="214"/>
    </location>
</feature>
<accession>A0A507ADI1</accession>
<dbReference type="InterPro" id="IPR011701">
    <property type="entry name" value="MFS"/>
</dbReference>
<keyword evidence="10" id="KW-1185">Reference proteome</keyword>
<dbReference type="FunCoup" id="A0A507ADI1">
    <property type="interactions" value="58"/>
</dbReference>
<comment type="subcellular location">
    <subcellularLocation>
        <location evidence="1">Membrane</location>
        <topology evidence="1">Multi-pass membrane protein</topology>
    </subcellularLocation>
</comment>
<dbReference type="RefSeq" id="XP_030988816.1">
    <property type="nucleotide sequence ID" value="XM_031133681.1"/>
</dbReference>
<dbReference type="GeneID" id="41978447"/>
<feature type="region of interest" description="Disordered" evidence="6">
    <location>
        <begin position="563"/>
        <end position="602"/>
    </location>
</feature>
<evidence type="ECO:0000256" key="1">
    <source>
        <dbReference type="ARBA" id="ARBA00004141"/>
    </source>
</evidence>
<dbReference type="GO" id="GO:0005886">
    <property type="term" value="C:plasma membrane"/>
    <property type="evidence" value="ECO:0007669"/>
    <property type="project" value="TreeGrafter"/>
</dbReference>
<dbReference type="EMBL" id="SKBQ01000095">
    <property type="protein sequence ID" value="TPX07105.1"/>
    <property type="molecule type" value="Genomic_DNA"/>
</dbReference>
<dbReference type="PANTHER" id="PTHR23501:SF198">
    <property type="entry name" value="AZOLE RESISTANCE PROTEIN 1-RELATED"/>
    <property type="match status" value="1"/>
</dbReference>
<dbReference type="CDD" id="cd17502">
    <property type="entry name" value="MFS_Azr1_MDR_like"/>
    <property type="match status" value="1"/>
</dbReference>
<feature type="transmembrane region" description="Helical" evidence="7">
    <location>
        <begin position="266"/>
        <end position="287"/>
    </location>
</feature>
<feature type="compositionally biased region" description="Basic and acidic residues" evidence="6">
    <location>
        <begin position="580"/>
        <end position="602"/>
    </location>
</feature>
<feature type="domain" description="Major facilitator superfamily (MFS) profile" evidence="8">
    <location>
        <begin position="73"/>
        <end position="562"/>
    </location>
</feature>
<feature type="transmembrane region" description="Helical" evidence="7">
    <location>
        <begin position="537"/>
        <end position="557"/>
    </location>
</feature>
<feature type="transmembrane region" description="Helical" evidence="7">
    <location>
        <begin position="336"/>
        <end position="357"/>
    </location>
</feature>
<keyword evidence="4 7" id="KW-1133">Transmembrane helix</keyword>
<dbReference type="OrthoDB" id="10021397at2759"/>
<gene>
    <name evidence="9" type="ORF">E0L32_011000</name>
</gene>
<sequence length="602" mass="64081">MSKVSTGDGDADRHHDPSAADGHGQTARALESDATTVADSAPPAVPAAGVPPGPELDAKVEAQYPGPLKFWLIVFCLCTILFLVVLDSTVISPAAPAITDEFHSLRDLGWYSSVYYMTLCIAQLQFGKLNVRYPIRNNYSVSMLLFLVGSAVCGAAPSSGAFIAGRALAGLGCSGLLVSTFSLVPVLAPPIKRPIFTGVIGGTLGLGMSIGPLVGGAMTQNVTWRWNFYMNLPIGASCFAVFFIFVHPPRLAPPPPLTPWGLFKSLDLFGLFILTPCIICLLIALQWGGTVYGWDNGRIIALLVMFGVLGITFGIVEVFQGMNAMIPRRVVTQRSLISAVLFCFTNAGSTYPLLYYLPVWFQAVKGSTALESGVYMLPLVVSQTISSIGGGVGVSVLGYIWPFMISASILTAIPAGLFQTFTAHISTGKWIGYQILYGFGQGFGSQTPLMVAQNVLQLEDIPIGSSLIMFTQTVAGAVFNSVVQALFANKLEQGLRKLTIPSLDVKKALAGGVTQITEGLEGNDREQVVNVINDAMVHAWLVCVVLASVSLLGALGVERRRIQGHEAPKATDSANEEGTTEEKPREQPDATAGSERDAKKES</sequence>
<evidence type="ECO:0000256" key="7">
    <source>
        <dbReference type="SAM" id="Phobius"/>
    </source>
</evidence>
<comment type="caution">
    <text evidence="9">The sequence shown here is derived from an EMBL/GenBank/DDBJ whole genome shotgun (WGS) entry which is preliminary data.</text>
</comment>
<dbReference type="SUPFAM" id="SSF103473">
    <property type="entry name" value="MFS general substrate transporter"/>
    <property type="match status" value="1"/>
</dbReference>
<name>A0A507ADI1_9PEZI</name>
<evidence type="ECO:0000256" key="5">
    <source>
        <dbReference type="ARBA" id="ARBA00023136"/>
    </source>
</evidence>
<keyword evidence="5 7" id="KW-0472">Membrane</keyword>
<keyword evidence="2" id="KW-0813">Transport</keyword>
<dbReference type="InterPro" id="IPR036259">
    <property type="entry name" value="MFS_trans_sf"/>
</dbReference>
<evidence type="ECO:0000256" key="6">
    <source>
        <dbReference type="SAM" id="MobiDB-lite"/>
    </source>
</evidence>
<dbReference type="Gene3D" id="1.20.1250.20">
    <property type="entry name" value="MFS general substrate transporter like domains"/>
    <property type="match status" value="2"/>
</dbReference>
<feature type="compositionally biased region" description="Low complexity" evidence="6">
    <location>
        <begin position="33"/>
        <end position="42"/>
    </location>
</feature>
<dbReference type="PANTHER" id="PTHR23501">
    <property type="entry name" value="MAJOR FACILITATOR SUPERFAMILY"/>
    <property type="match status" value="1"/>
</dbReference>
<reference evidence="9 10" key="1">
    <citation type="submission" date="2019-06" db="EMBL/GenBank/DDBJ databases">
        <title>Draft genome sequence of the filamentous fungus Phialemoniopsis curvata isolated from diesel fuel.</title>
        <authorList>
            <person name="Varaljay V.A."/>
            <person name="Lyon W.J."/>
            <person name="Crouch A.L."/>
            <person name="Drake C.E."/>
            <person name="Hollomon J.M."/>
            <person name="Nadeau L.J."/>
            <person name="Nunn H.S."/>
            <person name="Stevenson B.S."/>
            <person name="Bojanowski C.L."/>
            <person name="Crookes-Goodson W.J."/>
        </authorList>
    </citation>
    <scope>NUCLEOTIDE SEQUENCE [LARGE SCALE GENOMIC DNA]</scope>
    <source>
        <strain evidence="9 10">D216</strain>
    </source>
</reference>
<organism evidence="9 10">
    <name type="scientific">Thyridium curvatum</name>
    <dbReference type="NCBI Taxonomy" id="1093900"/>
    <lineage>
        <taxon>Eukaryota</taxon>
        <taxon>Fungi</taxon>
        <taxon>Dikarya</taxon>
        <taxon>Ascomycota</taxon>
        <taxon>Pezizomycotina</taxon>
        <taxon>Sordariomycetes</taxon>
        <taxon>Sordariomycetidae</taxon>
        <taxon>Thyridiales</taxon>
        <taxon>Thyridiaceae</taxon>
        <taxon>Thyridium</taxon>
    </lineage>
</organism>
<evidence type="ECO:0000256" key="3">
    <source>
        <dbReference type="ARBA" id="ARBA00022692"/>
    </source>
</evidence>
<evidence type="ECO:0000259" key="8">
    <source>
        <dbReference type="PROSITE" id="PS50850"/>
    </source>
</evidence>
<dbReference type="InterPro" id="IPR020846">
    <property type="entry name" value="MFS_dom"/>
</dbReference>
<dbReference type="FunFam" id="1.20.1250.20:FF:000196">
    <property type="entry name" value="MFS toxin efflux pump (AflT)"/>
    <property type="match status" value="1"/>
</dbReference>
<dbReference type="Pfam" id="PF07690">
    <property type="entry name" value="MFS_1"/>
    <property type="match status" value="1"/>
</dbReference>
<dbReference type="AlphaFoldDB" id="A0A507ADI1"/>
<evidence type="ECO:0000313" key="9">
    <source>
        <dbReference type="EMBL" id="TPX07105.1"/>
    </source>
</evidence>
<protein>
    <recommendedName>
        <fullName evidence="8">Major facilitator superfamily (MFS) profile domain-containing protein</fullName>
    </recommendedName>
</protein>
<dbReference type="Proteomes" id="UP000319257">
    <property type="component" value="Unassembled WGS sequence"/>
</dbReference>
<feature type="transmembrane region" description="Helical" evidence="7">
    <location>
        <begin position="70"/>
        <end position="88"/>
    </location>
</feature>
<feature type="compositionally biased region" description="Pro residues" evidence="6">
    <location>
        <begin position="43"/>
        <end position="52"/>
    </location>
</feature>
<feature type="transmembrane region" description="Helical" evidence="7">
    <location>
        <begin position="299"/>
        <end position="316"/>
    </location>
</feature>
<evidence type="ECO:0000313" key="10">
    <source>
        <dbReference type="Proteomes" id="UP000319257"/>
    </source>
</evidence>
<feature type="transmembrane region" description="Helical" evidence="7">
    <location>
        <begin position="377"/>
        <end position="401"/>
    </location>
</feature>
<dbReference type="GO" id="GO:0022857">
    <property type="term" value="F:transmembrane transporter activity"/>
    <property type="evidence" value="ECO:0007669"/>
    <property type="project" value="InterPro"/>
</dbReference>
<feature type="transmembrane region" description="Helical" evidence="7">
    <location>
        <begin position="139"/>
        <end position="157"/>
    </location>
</feature>
<dbReference type="PROSITE" id="PS50850">
    <property type="entry name" value="MFS"/>
    <property type="match status" value="1"/>
</dbReference>
<feature type="region of interest" description="Disordered" evidence="6">
    <location>
        <begin position="1"/>
        <end position="52"/>
    </location>
</feature>
<dbReference type="InParanoid" id="A0A507ADI1"/>
<keyword evidence="3 7" id="KW-0812">Transmembrane</keyword>
<proteinExistence type="predicted"/>